<dbReference type="InterPro" id="IPR006311">
    <property type="entry name" value="TAT_signal"/>
</dbReference>
<evidence type="ECO:0000256" key="1">
    <source>
        <dbReference type="ARBA" id="ARBA00004191"/>
    </source>
</evidence>
<dbReference type="Gene3D" id="3.40.720.10">
    <property type="entry name" value="Alkaline Phosphatase, subunit A"/>
    <property type="match status" value="1"/>
</dbReference>
<keyword evidence="4" id="KW-0964">Secreted</keyword>
<comment type="catalytic activity">
    <reaction evidence="7">
        <text>a 1,2-diacyl-sn-glycero-3-phosphocholine + H2O = phosphocholine + a 1,2-diacyl-sn-glycerol + H(+)</text>
        <dbReference type="Rhea" id="RHEA:10604"/>
        <dbReference type="ChEBI" id="CHEBI:15377"/>
        <dbReference type="ChEBI" id="CHEBI:15378"/>
        <dbReference type="ChEBI" id="CHEBI:17815"/>
        <dbReference type="ChEBI" id="CHEBI:57643"/>
        <dbReference type="ChEBI" id="CHEBI:295975"/>
        <dbReference type="EC" id="3.1.4.3"/>
    </reaction>
    <physiologicalReaction direction="left-to-right" evidence="7">
        <dbReference type="Rhea" id="RHEA:10605"/>
    </physiologicalReaction>
</comment>
<reference evidence="10" key="1">
    <citation type="submission" date="2018-09" db="EMBL/GenBank/DDBJ databases">
        <authorList>
            <person name="Kim I."/>
        </authorList>
    </citation>
    <scope>NUCLEOTIDE SEQUENCE [LARGE SCALE GENOMIC DNA]</scope>
    <source>
        <strain evidence="10">DD4a</strain>
    </source>
</reference>
<dbReference type="OrthoDB" id="345880at2"/>
<dbReference type="RefSeq" id="WP_119481170.1">
    <property type="nucleotide sequence ID" value="NZ_QXTG01000001.1"/>
</dbReference>
<keyword evidence="6" id="KW-0843">Virulence</keyword>
<dbReference type="EC" id="3.1.4.3" evidence="3"/>
<evidence type="ECO:0000256" key="3">
    <source>
        <dbReference type="ARBA" id="ARBA00012018"/>
    </source>
</evidence>
<protein>
    <recommendedName>
        <fullName evidence="3">phospholipase C</fullName>
        <ecNumber evidence="3">3.1.4.3</ecNumber>
    </recommendedName>
</protein>
<dbReference type="PANTHER" id="PTHR31956">
    <property type="entry name" value="NON-SPECIFIC PHOSPHOLIPASE C4-RELATED"/>
    <property type="match status" value="1"/>
</dbReference>
<evidence type="ECO:0000256" key="7">
    <source>
        <dbReference type="ARBA" id="ARBA00048421"/>
    </source>
</evidence>
<evidence type="ECO:0000256" key="2">
    <source>
        <dbReference type="ARBA" id="ARBA00009717"/>
    </source>
</evidence>
<dbReference type="InterPro" id="IPR017850">
    <property type="entry name" value="Alkaline_phosphatase_core_sf"/>
</dbReference>
<keyword evidence="10" id="KW-1185">Reference proteome</keyword>
<dbReference type="Pfam" id="PF04185">
    <property type="entry name" value="Phosphoesterase"/>
    <property type="match status" value="1"/>
</dbReference>
<proteinExistence type="inferred from homology"/>
<gene>
    <name evidence="9" type="ORF">D1781_05270</name>
</gene>
<comment type="caution">
    <text evidence="9">The sequence shown here is derived from an EMBL/GenBank/DDBJ whole genome shotgun (WGS) entry which is preliminary data.</text>
</comment>
<comment type="subcellular location">
    <subcellularLocation>
        <location evidence="1">Secreted</location>
        <location evidence="1">Cell wall</location>
    </subcellularLocation>
</comment>
<dbReference type="Proteomes" id="UP000265742">
    <property type="component" value="Unassembled WGS sequence"/>
</dbReference>
<comment type="similarity">
    <text evidence="2">Belongs to the bacterial phospholipase C family.</text>
</comment>
<evidence type="ECO:0000313" key="9">
    <source>
        <dbReference type="EMBL" id="RIX30808.1"/>
    </source>
</evidence>
<feature type="chain" id="PRO_5039135426" description="phospholipase C" evidence="8">
    <location>
        <begin position="33"/>
        <end position="531"/>
    </location>
</feature>
<dbReference type="GO" id="GO:0034480">
    <property type="term" value="F:phosphatidylcholine phospholipase C activity"/>
    <property type="evidence" value="ECO:0007669"/>
    <property type="project" value="UniProtKB-EC"/>
</dbReference>
<organism evidence="9 10">
    <name type="scientific">Amnibacterium setariae</name>
    <dbReference type="NCBI Taxonomy" id="2306585"/>
    <lineage>
        <taxon>Bacteria</taxon>
        <taxon>Bacillati</taxon>
        <taxon>Actinomycetota</taxon>
        <taxon>Actinomycetes</taxon>
        <taxon>Micrococcales</taxon>
        <taxon>Microbacteriaceae</taxon>
        <taxon>Amnibacterium</taxon>
    </lineage>
</organism>
<sequence length="531" mass="55845">MTPTPRRRLRRALIALLAAAVPLVALTGAALAPAHGGHATAYAPPKIKHVWLIVLENKSYEASFTGLNKNSYLWKTLPTYGALLRQYYGTGHFSEDNYLSLASGQAPSPGPQADCPIYNPTGPLQRVADGQYKILQDTAKADGTYFNGSKQPGCVFGKQVPTLFDQLDARHVSWKGYMQDMGDDPSREQTTCGAPVGGVSATTVDPGGAEGPYAAPGSLQSPTKTVDDQYVPKHNPFPWFGSLLSNGDCAKKVVPLVRNLQHDLAHESSTPAFSWITPNNCSDAHDATCKGDNLSGGSNALTGAKRTPANTQGGLYAADLFLQQVVPAIMRSKAYQDGGLIDVTFDEGFPPYASYGNSIADKHYAADAGLGTITGAANSALNGTSVEAQANTAQSVVGCCNELPGPNTTQPGDNAFNQDTTPGGGITGSVLLSPYITPGSVTDQPYNHYSWLRSMEDLFGVRSGGTDGHGHIGYAAADGLRPFGPDVYNNPSGRLLKPKPAGEGGVYTAVATLTRTERPVSRAPITQGDGE</sequence>
<feature type="signal peptide" evidence="8">
    <location>
        <begin position="1"/>
        <end position="32"/>
    </location>
</feature>
<dbReference type="InterPro" id="IPR007312">
    <property type="entry name" value="Phosphoesterase"/>
</dbReference>
<name>A0A3A1U6Y9_9MICO</name>
<evidence type="ECO:0000256" key="4">
    <source>
        <dbReference type="ARBA" id="ARBA00022512"/>
    </source>
</evidence>
<dbReference type="GO" id="GO:0009395">
    <property type="term" value="P:phospholipid catabolic process"/>
    <property type="evidence" value="ECO:0007669"/>
    <property type="project" value="TreeGrafter"/>
</dbReference>
<dbReference type="EMBL" id="QXTG01000001">
    <property type="protein sequence ID" value="RIX30808.1"/>
    <property type="molecule type" value="Genomic_DNA"/>
</dbReference>
<keyword evidence="8" id="KW-0732">Signal</keyword>
<keyword evidence="4" id="KW-0134">Cell wall</keyword>
<dbReference type="AlphaFoldDB" id="A0A3A1U6Y9"/>
<accession>A0A3A1U6Y9</accession>
<evidence type="ECO:0000256" key="8">
    <source>
        <dbReference type="SAM" id="SignalP"/>
    </source>
</evidence>
<keyword evidence="5" id="KW-0378">Hydrolase</keyword>
<evidence type="ECO:0000256" key="6">
    <source>
        <dbReference type="ARBA" id="ARBA00023026"/>
    </source>
</evidence>
<dbReference type="PANTHER" id="PTHR31956:SF8">
    <property type="entry name" value="ACID PHOSPHATASE PHOA (AFU_ORTHOLOGUE AFUA_1G03570)"/>
    <property type="match status" value="1"/>
</dbReference>
<evidence type="ECO:0000313" key="10">
    <source>
        <dbReference type="Proteomes" id="UP000265742"/>
    </source>
</evidence>
<evidence type="ECO:0000256" key="5">
    <source>
        <dbReference type="ARBA" id="ARBA00022801"/>
    </source>
</evidence>
<dbReference type="PROSITE" id="PS51318">
    <property type="entry name" value="TAT"/>
    <property type="match status" value="1"/>
</dbReference>